<feature type="compositionally biased region" description="Gly residues" evidence="6">
    <location>
        <begin position="5062"/>
        <end position="5074"/>
    </location>
</feature>
<evidence type="ECO:0000256" key="1">
    <source>
        <dbReference type="ARBA" id="ARBA00004613"/>
    </source>
</evidence>
<dbReference type="Gene3D" id="2.60.40.10">
    <property type="entry name" value="Immunoglobulins"/>
    <property type="match status" value="21"/>
</dbReference>
<keyword evidence="4" id="KW-0677">Repeat</keyword>
<dbReference type="InterPro" id="IPR044048">
    <property type="entry name" value="Big_12"/>
</dbReference>
<keyword evidence="5" id="KW-0106">Calcium</keyword>
<dbReference type="PRINTS" id="PR00313">
    <property type="entry name" value="CABNDNGRPT"/>
</dbReference>
<evidence type="ECO:0000313" key="9">
    <source>
        <dbReference type="EMBL" id="QCN98477.1"/>
    </source>
</evidence>
<dbReference type="InterPro" id="IPR040853">
    <property type="entry name" value="RapA2_cadherin-like"/>
</dbReference>
<dbReference type="EMBL" id="CP032323">
    <property type="protein sequence ID" value="QCN98477.1"/>
    <property type="molecule type" value="Genomic_DNA"/>
</dbReference>
<reference evidence="9 10" key="1">
    <citation type="submission" date="2018-09" db="EMBL/GenBank/DDBJ databases">
        <title>Whole genome based analysis of evolution and adaptive divergence in Indian and Brazilian strains of Azospirillum brasilense.</title>
        <authorList>
            <person name="Singh C."/>
            <person name="Tripathi A.K."/>
        </authorList>
    </citation>
    <scope>NUCLEOTIDE SEQUENCE [LARGE SCALE GENOMIC DNA]</scope>
    <source>
        <strain evidence="9 10">MTCC4035</strain>
        <plasmid evidence="9 10">p2</plasmid>
    </source>
</reference>
<dbReference type="InterPro" id="IPR013783">
    <property type="entry name" value="Ig-like_fold"/>
</dbReference>
<dbReference type="InterPro" id="IPR006644">
    <property type="entry name" value="Cadg"/>
</dbReference>
<dbReference type="GO" id="GO:0016020">
    <property type="term" value="C:membrane"/>
    <property type="evidence" value="ECO:0007669"/>
    <property type="project" value="InterPro"/>
</dbReference>
<feature type="region of interest" description="Disordered" evidence="6">
    <location>
        <begin position="5040"/>
        <end position="5074"/>
    </location>
</feature>
<dbReference type="GO" id="GO:0007154">
    <property type="term" value="P:cell communication"/>
    <property type="evidence" value="ECO:0007669"/>
    <property type="project" value="InterPro"/>
</dbReference>
<dbReference type="SUPFAM" id="SSF49313">
    <property type="entry name" value="Cadherin-like"/>
    <property type="match status" value="1"/>
</dbReference>
<gene>
    <name evidence="9" type="ORF">D3093_24900</name>
</gene>
<dbReference type="PANTHER" id="PTHR38340">
    <property type="entry name" value="S-LAYER PROTEIN"/>
    <property type="match status" value="1"/>
</dbReference>
<dbReference type="Proteomes" id="UP000298595">
    <property type="component" value="Plasmid p2"/>
</dbReference>
<feature type="domain" description="Calx-beta" evidence="7">
    <location>
        <begin position="3452"/>
        <end position="3559"/>
    </location>
</feature>
<dbReference type="InterPro" id="IPR015919">
    <property type="entry name" value="Cadherin-like_sf"/>
</dbReference>
<evidence type="ECO:0000256" key="5">
    <source>
        <dbReference type="ARBA" id="ARBA00022837"/>
    </source>
</evidence>
<dbReference type="SMART" id="SM00736">
    <property type="entry name" value="CADG"/>
    <property type="match status" value="1"/>
</dbReference>
<dbReference type="InterPro" id="IPR003644">
    <property type="entry name" value="Calx_beta"/>
</dbReference>
<evidence type="ECO:0000256" key="3">
    <source>
        <dbReference type="ARBA" id="ARBA00022729"/>
    </source>
</evidence>
<dbReference type="InterPro" id="IPR011049">
    <property type="entry name" value="Serralysin-like_metalloprot_C"/>
</dbReference>
<dbReference type="GO" id="GO:0005576">
    <property type="term" value="C:extracellular region"/>
    <property type="evidence" value="ECO:0007669"/>
    <property type="project" value="UniProtKB-SubCell"/>
</dbReference>
<keyword evidence="3" id="KW-0732">Signal</keyword>
<comment type="subcellular location">
    <subcellularLocation>
        <location evidence="1">Secreted</location>
    </subcellularLocation>
</comment>
<keyword evidence="9" id="KW-0614">Plasmid</keyword>
<evidence type="ECO:0000256" key="2">
    <source>
        <dbReference type="ARBA" id="ARBA00022525"/>
    </source>
</evidence>
<evidence type="ECO:0000256" key="4">
    <source>
        <dbReference type="ARBA" id="ARBA00022737"/>
    </source>
</evidence>
<geneLocation type="plasmid" evidence="9 10">
    <name>p2</name>
</geneLocation>
<dbReference type="InterPro" id="IPR001343">
    <property type="entry name" value="Hemolysn_Ca-bd"/>
</dbReference>
<evidence type="ECO:0008006" key="11">
    <source>
        <dbReference type="Google" id="ProtNLM"/>
    </source>
</evidence>
<dbReference type="PANTHER" id="PTHR38340:SF1">
    <property type="entry name" value="S-LAYER PROTEIN"/>
    <property type="match status" value="1"/>
</dbReference>
<dbReference type="InterPro" id="IPR044016">
    <property type="entry name" value="Big_13"/>
</dbReference>
<dbReference type="InterPro" id="IPR038081">
    <property type="entry name" value="CalX-like_sf"/>
</dbReference>
<dbReference type="Gene3D" id="2.150.10.10">
    <property type="entry name" value="Serralysin-like metalloprotease, C-terminal"/>
    <property type="match status" value="4"/>
</dbReference>
<dbReference type="Pfam" id="PF17803">
    <property type="entry name" value="Cadherin_4"/>
    <property type="match status" value="2"/>
</dbReference>
<proteinExistence type="predicted"/>
<dbReference type="SUPFAM" id="SSF51120">
    <property type="entry name" value="beta-Roll"/>
    <property type="match status" value="4"/>
</dbReference>
<dbReference type="SMART" id="SM00237">
    <property type="entry name" value="Calx_beta"/>
    <property type="match status" value="2"/>
</dbReference>
<dbReference type="Pfam" id="PF19077">
    <property type="entry name" value="Big_13"/>
    <property type="match status" value="19"/>
</dbReference>
<dbReference type="Gene3D" id="2.60.40.2030">
    <property type="match status" value="2"/>
</dbReference>
<accession>A0A4D8PPI5</accession>
<evidence type="ECO:0000313" key="10">
    <source>
        <dbReference type="Proteomes" id="UP000298595"/>
    </source>
</evidence>
<dbReference type="Pfam" id="PF13517">
    <property type="entry name" value="FG-GAP_3"/>
    <property type="match status" value="1"/>
</dbReference>
<evidence type="ECO:0000259" key="8">
    <source>
        <dbReference type="SMART" id="SM00736"/>
    </source>
</evidence>
<evidence type="ECO:0000259" key="7">
    <source>
        <dbReference type="SMART" id="SM00237"/>
    </source>
</evidence>
<dbReference type="Pfam" id="PF00353">
    <property type="entry name" value="HemolysinCabind"/>
    <property type="match status" value="7"/>
</dbReference>
<dbReference type="SUPFAM" id="SSF69318">
    <property type="entry name" value="Integrin alpha N-terminal domain"/>
    <property type="match status" value="1"/>
</dbReference>
<evidence type="ECO:0000256" key="6">
    <source>
        <dbReference type="SAM" id="MobiDB-lite"/>
    </source>
</evidence>
<organism evidence="9 10">
    <name type="scientific">Azospirillum argentinense</name>
    <dbReference type="NCBI Taxonomy" id="2970906"/>
    <lineage>
        <taxon>Bacteria</taxon>
        <taxon>Pseudomonadati</taxon>
        <taxon>Pseudomonadota</taxon>
        <taxon>Alphaproteobacteria</taxon>
        <taxon>Rhodospirillales</taxon>
        <taxon>Azospirillaceae</taxon>
        <taxon>Azospirillum</taxon>
    </lineage>
</organism>
<protein>
    <recommendedName>
        <fullName evidence="11">Hemagglutinin/hemolysin-related protein</fullName>
    </recommendedName>
</protein>
<dbReference type="InterPro" id="IPR013517">
    <property type="entry name" value="FG-GAP"/>
</dbReference>
<dbReference type="Pfam" id="PF19078">
    <property type="entry name" value="Big_12"/>
    <property type="match status" value="1"/>
</dbReference>
<dbReference type="KEGG" id="aare:D3093_24900"/>
<dbReference type="Pfam" id="PF03160">
    <property type="entry name" value="Calx-beta"/>
    <property type="match status" value="2"/>
</dbReference>
<dbReference type="GO" id="GO:0005509">
    <property type="term" value="F:calcium ion binding"/>
    <property type="evidence" value="ECO:0007669"/>
    <property type="project" value="InterPro"/>
</dbReference>
<dbReference type="RefSeq" id="WP_247897141.1">
    <property type="nucleotide sequence ID" value="NZ_CP032323.1"/>
</dbReference>
<feature type="domain" description="Calx-beta" evidence="7">
    <location>
        <begin position="4003"/>
        <end position="4110"/>
    </location>
</feature>
<dbReference type="InterPro" id="IPR050557">
    <property type="entry name" value="RTX_toxin/Mannuronan_C5-epim"/>
</dbReference>
<name>A0A4D8PPI5_9PROT</name>
<keyword evidence="2" id="KW-0964">Secreted</keyword>
<dbReference type="SUPFAM" id="SSF141072">
    <property type="entry name" value="CalX-like"/>
    <property type="match status" value="2"/>
</dbReference>
<dbReference type="InterPro" id="IPR028994">
    <property type="entry name" value="Integrin_alpha_N"/>
</dbReference>
<dbReference type="NCBIfam" id="NF033510">
    <property type="entry name" value="Ca_tandemer"/>
    <property type="match status" value="20"/>
</dbReference>
<feature type="domain" description="Dystroglycan-type cadherin-like" evidence="8">
    <location>
        <begin position="3141"/>
        <end position="3241"/>
    </location>
</feature>
<sequence>MIGTNGFGLSDIGSEAAPVLADIDGDGDLDLLVGNADGNTFFFRNTGTTLSPTFTLDSTNPFGISNVSAGGALPGLVDIDGDGDLDLFIGNHAGTTLFYRNNGTSAQTPTFSLEGTNPFGIQNTGSYGAPSFADLDGDGDLDLLIGNSSGDILLYRNNGSAQAPTFSLEGTNPFGLTHDVNGYASPALADINGDGLVDLVNKSTVYVNVGTAAAPTFSLLATNPYGATGPGAYPRPALGDLDGDGDCDMVIGVDGGDLEYFRNLAPVVVTLGDGGNTIALSQINTLTGGTGVDVVSLVEIGATYTVSGVETLTGSSATDLVILASGGNTILVSGVETLTGGTGTDVVTLGSLGKTMLVGGVETLTGGIGTDVVTLTSSGNTMLVEGIETLTGGIGTDVVTLGDSAGSTLTVSKLETLTGGVGNDVLTLGSGGNTVLVTGVETLTGGTGTDVVMLSSLGNTVLVRLIEQVLGGSGTDNVTLGTGGTSLLIRGVETLTGGVGTDVVTLSSGGNTVAVSLVETLIGGTGADIVSLDGNGNTLTIRLMETVIGGAGADFVTLGTGGNTVAVSLVETLIGGTGADTVNLDSNGSTLTIRLMETVIGGAGTDIVTVGTGGATMRLTGVETLVGGSGTDVATLLTGGNTLTVSLLESLIGASGVDVVTLGGAGSTMLVNALETLIGGTGTDVVTVSASGMTTLVGGIETLNGNSGRDIVTLVDGGNTMSVSRLDSLIGGSGTDVVSFGTTWGNTLMVSGIETLTGGTATDVVTLGSDGNTIEVSEVETLFGGSGTDVVTLGSGGNTLLVRLLETLTGGSGTDVVTFGTGGNVMTASGVETIKGGSGLDIVTLGDSAGNTLTVWRIETLIGTSGTDLVELGSAGNTLLVDGVETVVGGIGTDLVELGSSGNTLLVSGVETLTGGMGTDVVTLGSAGNTLLVSGVETLTGGAGTDVVTLGDSAGNTLTVSDVETLIGGVGTDVVTFSPVGNQGTLFVSGVETVYTPFQTLTLSGTDTLIAISASPSAPVLTPASDSGVAGDAVTNASQPTLSGTADAGSVVHLYGNGVEIGTGTANGSGDWSVAPGSVLADGVWALTAKVITSGVESDASSSLLVTIDTNASVPSGLTLEAGSNSGSTSDTLTNVTTPVVVGSVAEAGVVVLYEGATALGTVTAAAAGAWTMTAASLSDGAHTLTATLTDAAGNTSSASTALTVTIDTNANAPSGLALEPASNSGSTSDTLTNVTTPVVVGSVAEAGVVVLYEGATALGTVTALAAGAWTMTAASLSDGAHTLTATLTDAAGNTSSASPTLTVTIDTNASAPSGLTLEAGSNSGSSADTLTNVAAPVITGSVAEAGVVVLYEGATALGTVTAAAAGTWTMTVASLSDGAHTLTATVTDAAGNTSPASPALTVTIDTNANAPSGLALEPASNSGSTSDTLTNVTTPVVVGSVAEAGVVVLYEGATALGTVTALAAGAWTMTAASLSDGAHTLTATLTDAAGNTSSASTALTVTIDTNANAPSGLALEPASNSGSTSDTLTNVTTPVVVGSVAEAGVVVLYEGATALGTVTALAAGTWTMTVASLSDGAHTLTATLTDAAGNTSSASPTLTVTIDTGASSPIGLALDAGSNSGSTSDTLTNVTAPVIIGSVAEAGVVVLYEGATALGTVTAAAAGAWTMTVASLSDGAHTLTATVTDAAGNTSSASTALTVTIDTNASAPSGLTLEAGSNSGSSADTLTNVAAPVITGSVAEAGVVVLYEGATALGTVTAAAAGTWTMTVASLSDGAHTLTATVTDAAGNTSPASPALTVTIDTNANAPSGLALEPASNSGSTSDTLTNVATPVITGSVAEAGVVVLYEGATALGTVTALAAGTWTMTVASLSDGAHTLTATLTDAAGNTSSASTALTVTIDTGASSPIGLALDAGSNSGSTSDTLTNVATPVITGSVAEAGMVVLYEGATALGTVTALAAGTWTMTVASLSDGAHTLTATLTDAAGNTSSASTALTVTIDTEASAPTSLALAMASNSGSTADTLTNVTAPVIIGSVAEAGVVVLYEGATALGTVTALAAGAWTMTAASLSDGAHTLTATLTDAAGNTSSASTALTVTIDTNANAPSGLALEPASNSGSTSDTLTNVTTPVVVGSVAEAGVVVLYEGATALGTVTALAAGTWTMTVASLSDGAHTLTATLTDAAGNTSSASTALTVTIDTNANAPSGLALEPASNSGSTSDTLTNVTTPVVVGSVAEAGVVVLYEGATALGTVTALAAGAWTMTAASLSDGAHTLTATLTDAAGNTSSASTALTVTIDTNANAPSGLALEPASNSGSTSDTLTNVTTPVVVGSVAEAGVVVLYEGATALGTVTALAAGTWTMTVASLSDGAHTLTATLTDAAGNTSSASTALTVTIDTEASAPTSLALAMASNSGSTADTLTNVTAPVIIGSVAEAGMVVLYEGATALGTVTALAAGAWTMTAASLSDGAHTLTATLTDAAGNTSSASTALTVTIDTNANAPSGLALEPASNSGSTSDTLTNVTTPVVVGSVAEAGVVVLYEGATALGTVTALAAGAWTMTAASLSDGAHTLTATLTDAAGNTSSASPTLTVTIDTGASSPIGLALDAGSNSGSTSDTLTNVTAPVIIGSVAEAGVVVLYEGATALGTVTALAAGAWTMTAASLSDGAHTLTATLTDAAGNTSSASTALTVTIDTGASSPIGLALDAGSNSGSTSDTLTNVATPVITGSVAEAGVVVLYEGATALGTVTALAAGAWTMTAASLSDGAHTLTATLTDAAGNTSPASTALTVTIDTEASAPTSLALAMASNSGSTADTLTNVTTPVVVGSVAEAGVVVLYEGATALGTVTALAAGTWTMTVASLSDGAHMLTATVTDAAGNTSSVSSALTVTIDTGAPSVAVALDKTTLGVGETATVTFTFSEAPVGFSLSMVSAQSGTLSDLSVLPGSDGLVYTATLTPSVETVTSDSRITVATSWSDGAGNTPAAVGTSAGYAIDTRSPPGNTAPLIDGAVAGQAVDDTASRQPFTTMTVADNQTAQAQTVVVTVRDSGGTVGDSTGAFTAASLTASGFTKSAAGIYSLTAGSAAAAQAALRLLDFQPVANRTAPGTQETTAFTVTVTDADGASATNTTTSIDALSINDAPVRAQALGTRNLDQGQAFSYTIPAGIFTDADSGDSLTLSAASGDGSALPAWLSFDAATGRFSGTPGNADVGTRTVRVTATDSSGATVSDLLTIEVANVNDTPVAANDTGDTDRLTPVTVVASDGVLANDTDPDVGDRLTISAVNGDAANVGRAITLAGGGRLTLGADGGYSFDPAGGYGTLLFGQTRQETVSYTVTDQAGATSTATLTITVRGVNTAPAVQEAKHVAIDQNSSRVGLSIDKPVDPEGDPLTITVTGLPTLGTLQRYDGTALAIGDTLTPDQLAAVIYTPPFGATGAAGSFSYAVSDGTHLIGRAVTISLTPVQWLSITPSSLSIAEGNSGSTGLTYTITRRGDTSGATTVKWQVDTTGLSGSLADAADFGGTLPSGTITFAAGETSRTITVPISGDRQVEANERFRVLLFSPSTTVADAKITVENATALGTILNDDHAATITAVTGPAAGRYLAARGDTLDFTVAFSDAVSVSGTGAPRLALTVGTQTRYATFLRVESGKLVFRYAVAADDLDSDGIVVAGTIDLNGAQIRDSAGNAVTNLSFGSAAPVTGHVLVNVRGGHAIDGYIAGAMVFADANANGQLDPGEAFGTTNAVGSWSISGGSGPIVMIGGTDISTNLPFTGVYEAPGSASVITPLTTIIMGMAGLAGTDSAIAAAATELKSKLGLDAGLDLLTYDPIVAVTTTGADAAAIATALKTQAAAASVANVIVQGSAVLAGVVIGTPRASGVIGRALVGAIADAIRAVPAGGTIDLADPVVIAAILAAAGARIGAVDSVKLAAVTGGAANVIAASNGAVITAGTSNSGGIDGLTQMAQAQVVAQGTAADELRSGTAAGDVSGAVTAFTGTNLQQQISAAQVAVVIPSRLAIAATDADKREGDSATTAFTFTVTRAGNTNGVLTVAWTVAAGDGPGGSTLDAADFDGTLPSGTVSFADGETTKTITILVSGDTDIEPDETFTVTLSNPSVTATAIETASASGTIRNEDPVDPVLTLPGVQTVVAGTAAAITGLSVMDGDSATVTVTLTPGNGSLGLAGPAAVSTAGDGTVTVSGSVADVNTTLASLVFTGTGGQTAGSIAVTVADGDPLTPDASDTLAIAIQSAPANVLPSSPTLVAGRSTEVLGLEITDVDGGTMTVVLTPTNGTLTLPLFGSATTSDLGNGKVRLAGSLEDVNRTLQQLEFTATHNVTSASIRFESSDDQPLTPDADSLLVIGVLSSPENTAPTSLSVISGVATAVTGLSVSDYDSPTLQVTLTPTNGALALTAQGGVTLTQPSAGVWRLLGTQADITATLATLTFTGTTGETSGTIRVTTSDLGTLTTDAETTITVTIADPATLVAPTLTLPQPITLDQGLDTALTGIQVTDPDSPSITVTLTPSEAILGATAAGQASVATACDGTLTVSGSVADVNATLAALRIIGGTAATATVAVTVSDGLTTPATGTLTLPMVDVTPPGSPTITAVSTDSAGTLPVTVANTNRNRLFVRGTAEADSQVVLSDGGTEVATVTADAQGAWVVDLSATPLPDGTHAFTAQATDVAGNTGPASGTLSVTIDTIAPTTPSVVFNDASIDQARQGNVGFALSGGESGTIYRWTLSSSGGGGFLTGTGTLTGSDGTVDGIDVSGLLDGTLSLSVTLTDAAGNVSEAGTATAAKAAGAVVDGTQVQTLSSQSNGRAVSTVVVQAPANGRVEDPSSPNPGLADVPLVRETVTDPSTGQPTVLTTLQVGLPTGVGVTASGPTAREGTTLAEADLIRAIEERTAAGSASRSDLSSGGARFLGTLSQQTPVLLRTLAFAASGTPGGAVHVAGTTQEAGLPTALVIDTTGVAGPLTIQLDHVAFAAVIGSATLTGGEGNQVVYGDSGAQSMLLGPGDDFLSGGGGNDTVASTSGNDTLYGDAGDDLMHGGDGDDLMNGGSENDTMGGGTGRDTMGGGTGNDILFGEDGDDILFGEEGHDVLVLGAGSDMADGGAGNDTLFGEDGDDTLFGGSGDDILSLGAGNDMADGGDGNDTLFGGAGDDVMVGGAGDDVLFLDQGADTVWGGAGADTFAFGGASGGSMVMDFTAGTDRLALFDPSLDLGSVIASARVVGGNTVLDLRPGASVTIVGQTGDVARWFA</sequence>